<keyword evidence="3" id="KW-1185">Reference proteome</keyword>
<accession>A0A8H7TJ51</accession>
<protein>
    <submittedName>
        <fullName evidence="2">Uncharacterized protein</fullName>
    </submittedName>
</protein>
<keyword evidence="1" id="KW-1133">Transmembrane helix</keyword>
<dbReference type="AlphaFoldDB" id="A0A8H7TJ51"/>
<feature type="transmembrane region" description="Helical" evidence="1">
    <location>
        <begin position="12"/>
        <end position="31"/>
    </location>
</feature>
<dbReference type="EMBL" id="JAFJYH010000096">
    <property type="protein sequence ID" value="KAG4419886.1"/>
    <property type="molecule type" value="Genomic_DNA"/>
</dbReference>
<gene>
    <name evidence="2" type="ORF">IFR04_007018</name>
</gene>
<evidence type="ECO:0000313" key="2">
    <source>
        <dbReference type="EMBL" id="KAG4419886.1"/>
    </source>
</evidence>
<feature type="transmembrane region" description="Helical" evidence="1">
    <location>
        <begin position="149"/>
        <end position="172"/>
    </location>
</feature>
<keyword evidence="1" id="KW-0472">Membrane</keyword>
<organism evidence="2 3">
    <name type="scientific">Cadophora malorum</name>
    <dbReference type="NCBI Taxonomy" id="108018"/>
    <lineage>
        <taxon>Eukaryota</taxon>
        <taxon>Fungi</taxon>
        <taxon>Dikarya</taxon>
        <taxon>Ascomycota</taxon>
        <taxon>Pezizomycotina</taxon>
        <taxon>Leotiomycetes</taxon>
        <taxon>Helotiales</taxon>
        <taxon>Ploettnerulaceae</taxon>
        <taxon>Cadophora</taxon>
    </lineage>
</organism>
<dbReference type="OrthoDB" id="3482114at2759"/>
<name>A0A8H7TJ51_9HELO</name>
<evidence type="ECO:0000256" key="1">
    <source>
        <dbReference type="SAM" id="Phobius"/>
    </source>
</evidence>
<dbReference type="Proteomes" id="UP000664132">
    <property type="component" value="Unassembled WGS sequence"/>
</dbReference>
<sequence>MARWNFHQRIAVFYIYLITFILAEPIVQLPVARRGIFGDLQPVKYDQNGEPVVQDITKSAEPLLEVSNHIQNHLGEWHDVRSLGGPMAMKWLSLHSDGHPNTTVKWSNGTHVAPHQVHEIIQLAKRWGWGDAAIELTLWGTRAFTVTNVGLVAGFAAAVVAGLIGYAGYALAHAINPGWRSETPSSPMSSIASKLAIKQIPGGHWPSTADMQNAVHSSLQDMADHDYQGACYDAVINLPVYGPGEGCPIQEFGQLGFCSWPNGGSCTTPSCQLNIGQSTQCNGDRAADGQYGK</sequence>
<reference evidence="2" key="1">
    <citation type="submission" date="2021-02" db="EMBL/GenBank/DDBJ databases">
        <title>Genome sequence Cadophora malorum strain M34.</title>
        <authorList>
            <person name="Stefanovic E."/>
            <person name="Vu D."/>
            <person name="Scully C."/>
            <person name="Dijksterhuis J."/>
            <person name="Roader J."/>
            <person name="Houbraken J."/>
        </authorList>
    </citation>
    <scope>NUCLEOTIDE SEQUENCE</scope>
    <source>
        <strain evidence="2">M34</strain>
    </source>
</reference>
<comment type="caution">
    <text evidence="2">The sequence shown here is derived from an EMBL/GenBank/DDBJ whole genome shotgun (WGS) entry which is preliminary data.</text>
</comment>
<keyword evidence="1" id="KW-0812">Transmembrane</keyword>
<evidence type="ECO:0000313" key="3">
    <source>
        <dbReference type="Proteomes" id="UP000664132"/>
    </source>
</evidence>
<proteinExistence type="predicted"/>